<sequence>MECVPGNEYQIARAYSLCFVTHFEVDVAFNDYEYLLVVGLRVEGISTVTNNSDIRSQMLTIENKYAFDRVVFG</sequence>
<name>A0ABT7HHX2_9GAMM</name>
<accession>A0ABT7HHX2</accession>
<keyword evidence="2" id="KW-1185">Reference proteome</keyword>
<dbReference type="Proteomes" id="UP001223547">
    <property type="component" value="Unassembled WGS sequence"/>
</dbReference>
<protein>
    <submittedName>
        <fullName evidence="1">Uncharacterized protein</fullName>
    </submittedName>
</protein>
<comment type="caution">
    <text evidence="1">The sequence shown here is derived from an EMBL/GenBank/DDBJ whole genome shotgun (WGS) entry which is preliminary data.</text>
</comment>
<evidence type="ECO:0000313" key="2">
    <source>
        <dbReference type="Proteomes" id="UP001223547"/>
    </source>
</evidence>
<organism evidence="1 2">
    <name type="scientific">Marinobacter albus</name>
    <dbReference type="NCBI Taxonomy" id="3030833"/>
    <lineage>
        <taxon>Bacteria</taxon>
        <taxon>Pseudomonadati</taxon>
        <taxon>Pseudomonadota</taxon>
        <taxon>Gammaproteobacteria</taxon>
        <taxon>Pseudomonadales</taxon>
        <taxon>Marinobacteraceae</taxon>
        <taxon>Marinobacter</taxon>
    </lineage>
</organism>
<dbReference type="RefSeq" id="WP_228743569.1">
    <property type="nucleotide sequence ID" value="NZ_JASSQD010000003.1"/>
</dbReference>
<gene>
    <name evidence="1" type="ORF">QQF73_16120</name>
</gene>
<dbReference type="EMBL" id="JASSQD010000003">
    <property type="protein sequence ID" value="MDK9559161.1"/>
    <property type="molecule type" value="Genomic_DNA"/>
</dbReference>
<proteinExistence type="predicted"/>
<evidence type="ECO:0000313" key="1">
    <source>
        <dbReference type="EMBL" id="MDK9559161.1"/>
    </source>
</evidence>
<reference evidence="1 2" key="1">
    <citation type="submission" date="2023-05" db="EMBL/GenBank/DDBJ databases">
        <title>Marinobacter albus sp. nov., a marine bacterium isolated from sand in a coastal intertidal zone of huludao.</title>
        <authorList>
            <person name="Deng T."/>
        </authorList>
    </citation>
    <scope>NUCLEOTIDE SEQUENCE [LARGE SCALE GENOMIC DNA]</scope>
    <source>
        <strain evidence="1 2">M216</strain>
    </source>
</reference>